<keyword evidence="1" id="KW-0732">Signal</keyword>
<comment type="caution">
    <text evidence="3">The sequence shown here is derived from an EMBL/GenBank/DDBJ whole genome shotgun (WGS) entry which is preliminary data.</text>
</comment>
<organism evidence="3 4">
    <name type="scientific">Sphingobacterium suaedae</name>
    <dbReference type="NCBI Taxonomy" id="1686402"/>
    <lineage>
        <taxon>Bacteria</taxon>
        <taxon>Pseudomonadati</taxon>
        <taxon>Bacteroidota</taxon>
        <taxon>Sphingobacteriia</taxon>
        <taxon>Sphingobacteriales</taxon>
        <taxon>Sphingobacteriaceae</taxon>
        <taxon>Sphingobacterium</taxon>
    </lineage>
</organism>
<evidence type="ECO:0000313" key="3">
    <source>
        <dbReference type="EMBL" id="MFD2546101.1"/>
    </source>
</evidence>
<evidence type="ECO:0000259" key="2">
    <source>
        <dbReference type="Pfam" id="PF11396"/>
    </source>
</evidence>
<sequence length="147" mass="16449">MNALIKIVAAVMIVFTVSKASANEKVIPFSKLPAKAQTFVKTYFKQSDVAAVTLDTEYFIQKEYAVIFKDGSKVEFDGNGAWESIDMKTSAVPATLIPQAIQRHVQKSFPDTFVQEIKQTRATYEVEISNGLDLEFSRQGEFLKVDD</sequence>
<accession>A0ABW5KAZ6</accession>
<evidence type="ECO:0000313" key="4">
    <source>
        <dbReference type="Proteomes" id="UP001597545"/>
    </source>
</evidence>
<name>A0ABW5KAZ6_9SPHI</name>
<reference evidence="4" key="1">
    <citation type="journal article" date="2019" name="Int. J. Syst. Evol. Microbiol.">
        <title>The Global Catalogue of Microorganisms (GCM) 10K type strain sequencing project: providing services to taxonomists for standard genome sequencing and annotation.</title>
        <authorList>
            <consortium name="The Broad Institute Genomics Platform"/>
            <consortium name="The Broad Institute Genome Sequencing Center for Infectious Disease"/>
            <person name="Wu L."/>
            <person name="Ma J."/>
        </authorList>
    </citation>
    <scope>NUCLEOTIDE SEQUENCE [LARGE SCALE GENOMIC DNA]</scope>
    <source>
        <strain evidence="4">KCTC 42662</strain>
    </source>
</reference>
<dbReference type="InterPro" id="IPR021533">
    <property type="entry name" value="PepSY-like"/>
</dbReference>
<feature type="signal peptide" evidence="1">
    <location>
        <begin position="1"/>
        <end position="22"/>
    </location>
</feature>
<gene>
    <name evidence="3" type="ORF">ACFSR5_00435</name>
</gene>
<feature type="chain" id="PRO_5045890813" evidence="1">
    <location>
        <begin position="23"/>
        <end position="147"/>
    </location>
</feature>
<protein>
    <submittedName>
        <fullName evidence="3">PepSY-like domain-containing protein</fullName>
    </submittedName>
</protein>
<dbReference type="Pfam" id="PF11396">
    <property type="entry name" value="PepSY_like"/>
    <property type="match status" value="1"/>
</dbReference>
<dbReference type="SUPFAM" id="SSF160574">
    <property type="entry name" value="BT0923-like"/>
    <property type="match status" value="1"/>
</dbReference>
<keyword evidence="4" id="KW-1185">Reference proteome</keyword>
<proteinExistence type="predicted"/>
<feature type="domain" description="Putative beta-lactamase-inhibitor-like PepSY-like" evidence="2">
    <location>
        <begin position="62"/>
        <end position="144"/>
    </location>
</feature>
<evidence type="ECO:0000256" key="1">
    <source>
        <dbReference type="SAM" id="SignalP"/>
    </source>
</evidence>
<dbReference type="EMBL" id="JBHULR010000001">
    <property type="protein sequence ID" value="MFD2546101.1"/>
    <property type="molecule type" value="Genomic_DNA"/>
</dbReference>
<dbReference type="Gene3D" id="3.40.1420.30">
    <property type="match status" value="1"/>
</dbReference>
<dbReference type="RefSeq" id="WP_380899561.1">
    <property type="nucleotide sequence ID" value="NZ_JBHUEG010000002.1"/>
</dbReference>
<dbReference type="Proteomes" id="UP001597545">
    <property type="component" value="Unassembled WGS sequence"/>
</dbReference>